<accession>A0AAV0BS56</accession>
<keyword evidence="3" id="KW-0560">Oxidoreductase</keyword>
<sequence>MPHHGRLNLLTQLLSLDLKILIKKLKGHAEISEGLLSETPAYTGDVLSHLSNTSILNYQNPLKVHVLRNPSHLEVVSPVSLGFTRALSMVDQTGPYNLSTSENIGKDLLSVQIHGDASFGGQGIVAETLNLSTLPHFTVGGSIRLVLNNQLGYTTPETEGRTAFYATDIGKSIKAPIIHVNGEYPEEVLGLMDLKELSKNQPDLSGTLRGKNSDIETAVELSRLWAAGEALNVHPRLQKMHIQKRLQALSIKTGNLAEIDYSRTEALAFGTILEDGYDIRLSGQDSGQGTFSQRHALSTDQVVEGRTILPLNQLSAKNSQPGNLEIVNSPLGKYAVLGFKLGLSYLLLGPV</sequence>
<keyword evidence="7" id="KW-1185">Reference proteome</keyword>
<dbReference type="InterPro" id="IPR011603">
    <property type="entry name" value="2oxoglutarate_DH_E1"/>
</dbReference>
<gene>
    <name evidence="6" type="ORF">PPACK8108_LOCUS24133</name>
</gene>
<name>A0AAV0BS56_PHAPC</name>
<dbReference type="EMBL" id="CALTRL010006042">
    <property type="protein sequence ID" value="CAH7689069.1"/>
    <property type="molecule type" value="Genomic_DNA"/>
</dbReference>
<proteinExistence type="inferred from homology"/>
<evidence type="ECO:0000256" key="4">
    <source>
        <dbReference type="ARBA" id="ARBA00023052"/>
    </source>
</evidence>
<evidence type="ECO:0000256" key="2">
    <source>
        <dbReference type="ARBA" id="ARBA00006936"/>
    </source>
</evidence>
<dbReference type="Gene3D" id="3.40.50.970">
    <property type="match status" value="1"/>
</dbReference>
<dbReference type="Pfam" id="PF00676">
    <property type="entry name" value="E1_dh"/>
    <property type="match status" value="1"/>
</dbReference>
<dbReference type="GO" id="GO:0030976">
    <property type="term" value="F:thiamine pyrophosphate binding"/>
    <property type="evidence" value="ECO:0007669"/>
    <property type="project" value="InterPro"/>
</dbReference>
<feature type="domain" description="Dehydrogenase E1 component" evidence="5">
    <location>
        <begin position="77"/>
        <end position="189"/>
    </location>
</feature>
<dbReference type="Gene3D" id="3.40.50.12470">
    <property type="match status" value="1"/>
</dbReference>
<dbReference type="AlphaFoldDB" id="A0AAV0BS56"/>
<evidence type="ECO:0000256" key="1">
    <source>
        <dbReference type="ARBA" id="ARBA00001964"/>
    </source>
</evidence>
<dbReference type="GO" id="GO:0016624">
    <property type="term" value="F:oxidoreductase activity, acting on the aldehyde or oxo group of donors, disulfide as acceptor"/>
    <property type="evidence" value="ECO:0007669"/>
    <property type="project" value="InterPro"/>
</dbReference>
<organism evidence="6 7">
    <name type="scientific">Phakopsora pachyrhizi</name>
    <name type="common">Asian soybean rust disease fungus</name>
    <dbReference type="NCBI Taxonomy" id="170000"/>
    <lineage>
        <taxon>Eukaryota</taxon>
        <taxon>Fungi</taxon>
        <taxon>Dikarya</taxon>
        <taxon>Basidiomycota</taxon>
        <taxon>Pucciniomycotina</taxon>
        <taxon>Pucciniomycetes</taxon>
        <taxon>Pucciniales</taxon>
        <taxon>Phakopsoraceae</taxon>
        <taxon>Phakopsora</taxon>
    </lineage>
</organism>
<dbReference type="InterPro" id="IPR001017">
    <property type="entry name" value="DH_E1"/>
</dbReference>
<dbReference type="SUPFAM" id="SSF52518">
    <property type="entry name" value="Thiamin diphosphate-binding fold (THDP-binding)"/>
    <property type="match status" value="2"/>
</dbReference>
<reference evidence="6" key="1">
    <citation type="submission" date="2022-06" db="EMBL/GenBank/DDBJ databases">
        <authorList>
            <consortium name="SYNGENTA / RWTH Aachen University"/>
        </authorList>
    </citation>
    <scope>NUCLEOTIDE SEQUENCE</scope>
</reference>
<comment type="caution">
    <text evidence="6">The sequence shown here is derived from an EMBL/GenBank/DDBJ whole genome shotgun (WGS) entry which is preliminary data.</text>
</comment>
<evidence type="ECO:0000313" key="7">
    <source>
        <dbReference type="Proteomes" id="UP001153365"/>
    </source>
</evidence>
<evidence type="ECO:0000256" key="3">
    <source>
        <dbReference type="ARBA" id="ARBA00023002"/>
    </source>
</evidence>
<protein>
    <submittedName>
        <fullName evidence="6">Thiamin diphosphate-binding protein</fullName>
    </submittedName>
</protein>
<keyword evidence="4" id="KW-0786">Thiamine pyrophosphate</keyword>
<evidence type="ECO:0000259" key="5">
    <source>
        <dbReference type="Pfam" id="PF00676"/>
    </source>
</evidence>
<evidence type="ECO:0000313" key="6">
    <source>
        <dbReference type="EMBL" id="CAH7689069.1"/>
    </source>
</evidence>
<dbReference type="PANTHER" id="PTHR23152">
    <property type="entry name" value="2-OXOGLUTARATE DEHYDROGENASE"/>
    <property type="match status" value="1"/>
</dbReference>
<dbReference type="Proteomes" id="UP001153365">
    <property type="component" value="Unassembled WGS sequence"/>
</dbReference>
<comment type="cofactor">
    <cofactor evidence="1">
        <name>thiamine diphosphate</name>
        <dbReference type="ChEBI" id="CHEBI:58937"/>
    </cofactor>
</comment>
<dbReference type="PANTHER" id="PTHR23152:SF4">
    <property type="entry name" value="2-OXOADIPATE DEHYDROGENASE COMPLEX COMPONENT E1"/>
    <property type="match status" value="1"/>
</dbReference>
<comment type="similarity">
    <text evidence="2">Belongs to the alpha-ketoglutarate dehydrogenase family.</text>
</comment>
<dbReference type="InterPro" id="IPR029061">
    <property type="entry name" value="THDP-binding"/>
</dbReference>